<gene>
    <name evidence="3" type="ORF">CTAYLR_002372</name>
</gene>
<feature type="repeat" description="TPR" evidence="1">
    <location>
        <begin position="15"/>
        <end position="48"/>
    </location>
</feature>
<dbReference type="InterPro" id="IPR011990">
    <property type="entry name" value="TPR-like_helical_dom_sf"/>
</dbReference>
<keyword evidence="4" id="KW-1185">Reference proteome</keyword>
<evidence type="ECO:0008006" key="5">
    <source>
        <dbReference type="Google" id="ProtNLM"/>
    </source>
</evidence>
<evidence type="ECO:0000313" key="4">
    <source>
        <dbReference type="Proteomes" id="UP001230188"/>
    </source>
</evidence>
<reference evidence="3" key="1">
    <citation type="submission" date="2023-01" db="EMBL/GenBank/DDBJ databases">
        <title>Metagenome sequencing of chrysophaentin producing Chrysophaeum taylorii.</title>
        <authorList>
            <person name="Davison J."/>
            <person name="Bewley C."/>
        </authorList>
    </citation>
    <scope>NUCLEOTIDE SEQUENCE</scope>
    <source>
        <strain evidence="3">NIES-1699</strain>
    </source>
</reference>
<protein>
    <recommendedName>
        <fullName evidence="5">Tetratricopeptide repeat protein 1</fullName>
    </recommendedName>
</protein>
<evidence type="ECO:0000313" key="3">
    <source>
        <dbReference type="EMBL" id="KAJ8605370.1"/>
    </source>
</evidence>
<dbReference type="Proteomes" id="UP001230188">
    <property type="component" value="Unassembled WGS sequence"/>
</dbReference>
<evidence type="ECO:0000256" key="2">
    <source>
        <dbReference type="SAM" id="MobiDB-lite"/>
    </source>
</evidence>
<dbReference type="SMART" id="SM00028">
    <property type="entry name" value="TPR"/>
    <property type="match status" value="3"/>
</dbReference>
<keyword evidence="1" id="KW-0802">TPR repeat</keyword>
<dbReference type="Gene3D" id="1.25.40.10">
    <property type="entry name" value="Tetratricopeptide repeat domain"/>
    <property type="match status" value="1"/>
</dbReference>
<comment type="caution">
    <text evidence="3">The sequence shown here is derived from an EMBL/GenBank/DDBJ whole genome shotgun (WGS) entry which is preliminary data.</text>
</comment>
<organism evidence="3 4">
    <name type="scientific">Chrysophaeum taylorii</name>
    <dbReference type="NCBI Taxonomy" id="2483200"/>
    <lineage>
        <taxon>Eukaryota</taxon>
        <taxon>Sar</taxon>
        <taxon>Stramenopiles</taxon>
        <taxon>Ochrophyta</taxon>
        <taxon>Pelagophyceae</taxon>
        <taxon>Pelagomonadales</taxon>
        <taxon>Pelagomonadaceae</taxon>
        <taxon>Chrysophaeum</taxon>
    </lineage>
</organism>
<dbReference type="SUPFAM" id="SSF48452">
    <property type="entry name" value="TPR-like"/>
    <property type="match status" value="1"/>
</dbReference>
<dbReference type="PANTHER" id="PTHR46014:SF1">
    <property type="entry name" value="TETRATRICOPEPTIDE REPEAT PROTEIN 1"/>
    <property type="match status" value="1"/>
</dbReference>
<proteinExistence type="predicted"/>
<feature type="repeat" description="TPR" evidence="1">
    <location>
        <begin position="86"/>
        <end position="119"/>
    </location>
</feature>
<accession>A0AAD7XM14</accession>
<dbReference type="InterPro" id="IPR052769">
    <property type="entry name" value="TPR_domain_protein"/>
</dbReference>
<feature type="region of interest" description="Disordered" evidence="2">
    <location>
        <begin position="1"/>
        <end position="21"/>
    </location>
</feature>
<name>A0AAD7XM14_9STRA</name>
<dbReference type="EMBL" id="JAQMWT010000316">
    <property type="protein sequence ID" value="KAJ8605370.1"/>
    <property type="molecule type" value="Genomic_DNA"/>
</dbReference>
<dbReference type="AlphaFoldDB" id="A0AAD7XM14"/>
<dbReference type="InterPro" id="IPR019734">
    <property type="entry name" value="TPR_rpt"/>
</dbReference>
<dbReference type="Pfam" id="PF13181">
    <property type="entry name" value="TPR_8"/>
    <property type="match status" value="2"/>
</dbReference>
<evidence type="ECO:0000256" key="1">
    <source>
        <dbReference type="PROSITE-ProRule" id="PRU00339"/>
    </source>
</evidence>
<dbReference type="PANTHER" id="PTHR46014">
    <property type="entry name" value="TETRATRICOPEPTIDE REPEAT PROTEIN 1"/>
    <property type="match status" value="1"/>
</dbReference>
<sequence>MAEEFVDAHDPDAHARDGKEEGNAYFRSGAYEEAATAYTAALEVAESSELRAALFANRAASYGKLEKRENVVADCTAALELDPAYVKALVRRAHAYEADEKLEEAIADLKKADELAPSPPRRRHILDLEKRRETRDQQLRDEALGKLKDLGNSVLGHFGMSLDSFAMEQTEGGGYNISYKP</sequence>
<dbReference type="PROSITE" id="PS50005">
    <property type="entry name" value="TPR"/>
    <property type="match status" value="2"/>
</dbReference>